<dbReference type="Proteomes" id="UP000054408">
    <property type="component" value="Unassembled WGS sequence"/>
</dbReference>
<gene>
    <name evidence="2" type="ORF">AMSG_08949</name>
</gene>
<evidence type="ECO:0008006" key="4">
    <source>
        <dbReference type="Google" id="ProtNLM"/>
    </source>
</evidence>
<keyword evidence="3" id="KW-1185">Reference proteome</keyword>
<protein>
    <recommendedName>
        <fullName evidence="4">Stc1 domain-containing protein</fullName>
    </recommendedName>
</protein>
<accession>A0A0L0DMA4</accession>
<feature type="region of interest" description="Disordered" evidence="1">
    <location>
        <begin position="72"/>
        <end position="114"/>
    </location>
</feature>
<evidence type="ECO:0000256" key="1">
    <source>
        <dbReference type="SAM" id="MobiDB-lite"/>
    </source>
</evidence>
<dbReference type="EMBL" id="GL349481">
    <property type="protein sequence ID" value="KNC53442.1"/>
    <property type="molecule type" value="Genomic_DNA"/>
</dbReference>
<dbReference type="RefSeq" id="XP_013754477.1">
    <property type="nucleotide sequence ID" value="XM_013899023.1"/>
</dbReference>
<evidence type="ECO:0000313" key="3">
    <source>
        <dbReference type="Proteomes" id="UP000054408"/>
    </source>
</evidence>
<proteinExistence type="predicted"/>
<dbReference type="AlphaFoldDB" id="A0A0L0DMA4"/>
<name>A0A0L0DMA4_THETB</name>
<sequence length="114" mass="11424">MSSTSASHRCMACGVDLERGAYSKRQWSKGSGFGRCTGCVAAGLASPTAVLDHMAQRATLKAAEAEAAALRTAGSSGVATENRSADEAQEAADVRAAVATARAEQRAGGGHVGA</sequence>
<reference evidence="2 3" key="1">
    <citation type="submission" date="2010-05" db="EMBL/GenBank/DDBJ databases">
        <title>The Genome Sequence of Thecamonas trahens ATCC 50062.</title>
        <authorList>
            <consortium name="The Broad Institute Genome Sequencing Platform"/>
            <person name="Russ C."/>
            <person name="Cuomo C."/>
            <person name="Shea T."/>
            <person name="Young S.K."/>
            <person name="Zeng Q."/>
            <person name="Koehrsen M."/>
            <person name="Haas B."/>
            <person name="Borodovsky M."/>
            <person name="Guigo R."/>
            <person name="Alvarado L."/>
            <person name="Berlin A."/>
            <person name="Bochicchio J."/>
            <person name="Borenstein D."/>
            <person name="Chapman S."/>
            <person name="Chen Z."/>
            <person name="Freedman E."/>
            <person name="Gellesch M."/>
            <person name="Goldberg J."/>
            <person name="Griggs A."/>
            <person name="Gujja S."/>
            <person name="Heilman E."/>
            <person name="Heiman D."/>
            <person name="Hepburn T."/>
            <person name="Howarth C."/>
            <person name="Jen D."/>
            <person name="Larson L."/>
            <person name="Mehta T."/>
            <person name="Park D."/>
            <person name="Pearson M."/>
            <person name="Roberts A."/>
            <person name="Saif S."/>
            <person name="Shenoy N."/>
            <person name="Sisk P."/>
            <person name="Stolte C."/>
            <person name="Sykes S."/>
            <person name="Thomson T."/>
            <person name="Walk T."/>
            <person name="White J."/>
            <person name="Yandava C."/>
            <person name="Burger G."/>
            <person name="Gray M.W."/>
            <person name="Holland P.W.H."/>
            <person name="King N."/>
            <person name="Lang F.B.F."/>
            <person name="Roger A.J."/>
            <person name="Ruiz-Trillo I."/>
            <person name="Lander E."/>
            <person name="Nusbaum C."/>
        </authorList>
    </citation>
    <scope>NUCLEOTIDE SEQUENCE [LARGE SCALE GENOMIC DNA]</scope>
    <source>
        <strain evidence="2 3">ATCC 50062</strain>
    </source>
</reference>
<organism evidence="2 3">
    <name type="scientific">Thecamonas trahens ATCC 50062</name>
    <dbReference type="NCBI Taxonomy" id="461836"/>
    <lineage>
        <taxon>Eukaryota</taxon>
        <taxon>Apusozoa</taxon>
        <taxon>Apusomonadida</taxon>
        <taxon>Apusomonadidae</taxon>
        <taxon>Thecamonas</taxon>
    </lineage>
</organism>
<evidence type="ECO:0000313" key="2">
    <source>
        <dbReference type="EMBL" id="KNC53442.1"/>
    </source>
</evidence>
<dbReference type="GeneID" id="25567524"/>